<sequence>MRWTYLFVAIVIQGVHGIVSDTYDYVIVGGGTSGLAIANRLTEDPNTSVLVIERGGFDDKPQAIVPYYATGLDTSVMIRPKSAPVSNLNNSKWDVNEAAVVGGGSVVNGMGYLRGSRADYDAWEALGNPGWGREGLLPYFRKSSTLTPPSAETAAAWNMSWDDGVYGQGPVHTHIPDFQYPDRAAFWDVYRQEPGLQLAGDSNAGYGPGAYWAPSTIDARDMTRSTARKAYYDPVNRTRSNLHLLTGQTAQEILFEGLRTTGVRFVSGTDNLSHNANARKEVIVATGAIQTPQLLQASGIGPAAVLRRAGVQVKKDLPGVGANLQDHPTVQLRFNLSRQSFPNPDTIATDPDYNAIVWAEYYVNKTGPITATSSSNQVLQSLSQVLEDNATQANSLIQEFLSQAPHLYLPEIYHSSPQLIAGFVAQRAALAGLLASPNASVYQASISGNGRSPNVLLKPLSRGTVTYNTLQNPFDRTALLAITRRARDFWAHPALAAHFGPVTETVPGPGFQTDDEIMTALVEQGALWPSLAHPCGTCAMIPEARGGCVGPDLRVHGVEGLRVVDASVHPADPGGVVAGDGVCGGGEGGGFDSGGVITWVRDARENVLSSLTDFPPG</sequence>
<accession>A0ABR1VDB0</accession>
<evidence type="ECO:0000256" key="1">
    <source>
        <dbReference type="ARBA" id="ARBA00010790"/>
    </source>
</evidence>
<protein>
    <submittedName>
        <fullName evidence="4">Choline dehydrogenase protein</fullName>
    </submittedName>
</protein>
<dbReference type="Pfam" id="PF05199">
    <property type="entry name" value="GMC_oxred_C"/>
    <property type="match status" value="1"/>
</dbReference>
<organism evidence="4 5">
    <name type="scientific">Apiospora saccharicola</name>
    <dbReference type="NCBI Taxonomy" id="335842"/>
    <lineage>
        <taxon>Eukaryota</taxon>
        <taxon>Fungi</taxon>
        <taxon>Dikarya</taxon>
        <taxon>Ascomycota</taxon>
        <taxon>Pezizomycotina</taxon>
        <taxon>Sordariomycetes</taxon>
        <taxon>Xylariomycetidae</taxon>
        <taxon>Amphisphaeriales</taxon>
        <taxon>Apiosporaceae</taxon>
        <taxon>Apiospora</taxon>
    </lineage>
</organism>
<dbReference type="SUPFAM" id="SSF54373">
    <property type="entry name" value="FAD-linked reductases, C-terminal domain"/>
    <property type="match status" value="1"/>
</dbReference>
<dbReference type="InterPro" id="IPR000172">
    <property type="entry name" value="GMC_OxRdtase_N"/>
</dbReference>
<dbReference type="Gene3D" id="3.30.560.10">
    <property type="entry name" value="Glucose Oxidase, domain 3"/>
    <property type="match status" value="1"/>
</dbReference>
<feature type="chain" id="PRO_5045715439" evidence="2">
    <location>
        <begin position="18"/>
        <end position="617"/>
    </location>
</feature>
<keyword evidence="5" id="KW-1185">Reference proteome</keyword>
<gene>
    <name evidence="4" type="ORF">PG996_007428</name>
</gene>
<dbReference type="PANTHER" id="PTHR11552:SF115">
    <property type="entry name" value="DEHYDROGENASE XPTC-RELATED"/>
    <property type="match status" value="1"/>
</dbReference>
<name>A0ABR1VDB0_9PEZI</name>
<dbReference type="InterPro" id="IPR012132">
    <property type="entry name" value="GMC_OxRdtase"/>
</dbReference>
<dbReference type="InterPro" id="IPR007867">
    <property type="entry name" value="GMC_OxRtase_C"/>
</dbReference>
<dbReference type="Pfam" id="PF00732">
    <property type="entry name" value="GMC_oxred_N"/>
    <property type="match status" value="1"/>
</dbReference>
<dbReference type="EMBL" id="JAQQWM010000004">
    <property type="protein sequence ID" value="KAK8068316.1"/>
    <property type="molecule type" value="Genomic_DNA"/>
</dbReference>
<evidence type="ECO:0000313" key="4">
    <source>
        <dbReference type="EMBL" id="KAK8068316.1"/>
    </source>
</evidence>
<feature type="domain" description="Glucose-methanol-choline oxidoreductase N-terminal" evidence="3">
    <location>
        <begin position="287"/>
        <end position="301"/>
    </location>
</feature>
<evidence type="ECO:0000256" key="2">
    <source>
        <dbReference type="SAM" id="SignalP"/>
    </source>
</evidence>
<evidence type="ECO:0000313" key="5">
    <source>
        <dbReference type="Proteomes" id="UP001446871"/>
    </source>
</evidence>
<reference evidence="4 5" key="1">
    <citation type="submission" date="2023-01" db="EMBL/GenBank/DDBJ databases">
        <title>Analysis of 21 Apiospora genomes using comparative genomics revels a genus with tremendous synthesis potential of carbohydrate active enzymes and secondary metabolites.</title>
        <authorList>
            <person name="Sorensen T."/>
        </authorList>
    </citation>
    <scope>NUCLEOTIDE SEQUENCE [LARGE SCALE GENOMIC DNA]</scope>
    <source>
        <strain evidence="4 5">CBS 83171</strain>
    </source>
</reference>
<keyword evidence="2" id="KW-0732">Signal</keyword>
<feature type="signal peptide" evidence="2">
    <location>
        <begin position="1"/>
        <end position="17"/>
    </location>
</feature>
<dbReference type="SUPFAM" id="SSF51905">
    <property type="entry name" value="FAD/NAD(P)-binding domain"/>
    <property type="match status" value="1"/>
</dbReference>
<dbReference type="PIRSF" id="PIRSF000137">
    <property type="entry name" value="Alcohol_oxidase"/>
    <property type="match status" value="1"/>
</dbReference>
<dbReference type="Proteomes" id="UP001446871">
    <property type="component" value="Unassembled WGS sequence"/>
</dbReference>
<comment type="similarity">
    <text evidence="1">Belongs to the GMC oxidoreductase family.</text>
</comment>
<dbReference type="Gene3D" id="3.50.50.60">
    <property type="entry name" value="FAD/NAD(P)-binding domain"/>
    <property type="match status" value="1"/>
</dbReference>
<dbReference type="InterPro" id="IPR036188">
    <property type="entry name" value="FAD/NAD-bd_sf"/>
</dbReference>
<dbReference type="PROSITE" id="PS00624">
    <property type="entry name" value="GMC_OXRED_2"/>
    <property type="match status" value="1"/>
</dbReference>
<evidence type="ECO:0000259" key="3">
    <source>
        <dbReference type="PROSITE" id="PS00624"/>
    </source>
</evidence>
<comment type="caution">
    <text evidence="4">The sequence shown here is derived from an EMBL/GenBank/DDBJ whole genome shotgun (WGS) entry which is preliminary data.</text>
</comment>
<dbReference type="PANTHER" id="PTHR11552">
    <property type="entry name" value="GLUCOSE-METHANOL-CHOLINE GMC OXIDOREDUCTASE"/>
    <property type="match status" value="1"/>
</dbReference>
<proteinExistence type="inferred from homology"/>